<dbReference type="PANTHER" id="PTHR11505">
    <property type="entry name" value="L1 TRANSPOSABLE ELEMENT-RELATED"/>
    <property type="match status" value="1"/>
</dbReference>
<feature type="coiled-coil region" evidence="1">
    <location>
        <begin position="45"/>
        <end position="79"/>
    </location>
</feature>
<evidence type="ECO:0008006" key="4">
    <source>
        <dbReference type="Google" id="ProtNLM"/>
    </source>
</evidence>
<organism evidence="2 3">
    <name type="scientific">Photinus pyralis</name>
    <name type="common">Common eastern firefly</name>
    <name type="synonym">Lampyris pyralis</name>
    <dbReference type="NCBI Taxonomy" id="7054"/>
    <lineage>
        <taxon>Eukaryota</taxon>
        <taxon>Metazoa</taxon>
        <taxon>Ecdysozoa</taxon>
        <taxon>Arthropoda</taxon>
        <taxon>Hexapoda</taxon>
        <taxon>Insecta</taxon>
        <taxon>Pterygota</taxon>
        <taxon>Neoptera</taxon>
        <taxon>Endopterygota</taxon>
        <taxon>Coleoptera</taxon>
        <taxon>Polyphaga</taxon>
        <taxon>Elateriformia</taxon>
        <taxon>Elateroidea</taxon>
        <taxon>Lampyridae</taxon>
        <taxon>Lampyrinae</taxon>
        <taxon>Photinus</taxon>
    </lineage>
</organism>
<keyword evidence="1" id="KW-0175">Coiled coil</keyword>
<name>A0A5N4AKK2_PHOPY</name>
<sequence length="221" mass="25149">MPTTRSTESGGLGDIDLLAQKVVDKMLNSDLFCEKLKFVIDTSIKEQLSATIQAYEDKVNNLEEQLKKTRSDMDDALDAHEQYTRINSVRIFGIPEKPNENIADVVVNTIADKLNCPISKADIDICHRLPSNNANHKPIIIKFVRREIKNNIFYNKKKLKGTPIVIREDLTQRRLLILKEAIKRYGSKKVWTSDGKICIKTDNGIKKATTNKQLDLLVNNK</sequence>
<evidence type="ECO:0000256" key="1">
    <source>
        <dbReference type="SAM" id="Coils"/>
    </source>
</evidence>
<dbReference type="Gene3D" id="3.30.70.1820">
    <property type="entry name" value="L1 transposable element, RRM domain"/>
    <property type="match status" value="1"/>
</dbReference>
<dbReference type="InterPro" id="IPR004244">
    <property type="entry name" value="Transposase_22"/>
</dbReference>
<dbReference type="AlphaFoldDB" id="A0A5N4AKK2"/>
<keyword evidence="3" id="KW-1185">Reference proteome</keyword>
<dbReference type="EMBL" id="VVIM01000006">
    <property type="protein sequence ID" value="KAB0797748.1"/>
    <property type="molecule type" value="Genomic_DNA"/>
</dbReference>
<accession>A0A5N4AKK2</accession>
<comment type="caution">
    <text evidence="2">The sequence shown here is derived from an EMBL/GenBank/DDBJ whole genome shotgun (WGS) entry which is preliminary data.</text>
</comment>
<protein>
    <recommendedName>
        <fullName evidence="4">L1 transposable element RRM domain-containing protein</fullName>
    </recommendedName>
</protein>
<dbReference type="InParanoid" id="A0A5N4AKK2"/>
<reference evidence="2 3" key="1">
    <citation type="journal article" date="2018" name="Elife">
        <title>Firefly genomes illuminate parallel origins of bioluminescence in beetles.</title>
        <authorList>
            <person name="Fallon T.R."/>
            <person name="Lower S.E."/>
            <person name="Chang C.H."/>
            <person name="Bessho-Uehara M."/>
            <person name="Martin G.J."/>
            <person name="Bewick A.J."/>
            <person name="Behringer M."/>
            <person name="Debat H.J."/>
            <person name="Wong I."/>
            <person name="Day J.C."/>
            <person name="Suvorov A."/>
            <person name="Silva C.J."/>
            <person name="Stanger-Hall K.F."/>
            <person name="Hall D.W."/>
            <person name="Schmitz R.J."/>
            <person name="Nelson D.R."/>
            <person name="Lewis S.M."/>
            <person name="Shigenobu S."/>
            <person name="Bybee S.M."/>
            <person name="Larracuente A.M."/>
            <person name="Oba Y."/>
            <person name="Weng J.K."/>
        </authorList>
    </citation>
    <scope>NUCLEOTIDE SEQUENCE [LARGE SCALE GENOMIC DNA]</scope>
    <source>
        <strain evidence="2">1611_PpyrPB1</strain>
        <tissue evidence="2">Whole body</tissue>
    </source>
</reference>
<gene>
    <name evidence="2" type="ORF">PPYR_08741</name>
</gene>
<evidence type="ECO:0000313" key="2">
    <source>
        <dbReference type="EMBL" id="KAB0797748.1"/>
    </source>
</evidence>
<proteinExistence type="predicted"/>
<dbReference type="Proteomes" id="UP000327044">
    <property type="component" value="Unassembled WGS sequence"/>
</dbReference>
<evidence type="ECO:0000313" key="3">
    <source>
        <dbReference type="Proteomes" id="UP000327044"/>
    </source>
</evidence>